<dbReference type="Proteomes" id="UP000596660">
    <property type="component" value="Unplaced"/>
</dbReference>
<sequence length="292" mass="31290">MNKAISVNQFETGDFGARGYGRGHPLKAEDILPTRRKRSNDCVDEGVLEEEPADIDEGSVEDHKDVDTADEMDVDVADAGLSVNESVDAPMIRNASVPNQPYTVIDNGLDHLRGSRVPHLNAVVPQVNAEVPEINVEEIQDNRGVVVNAEGNGPVQENSFNGEKSNAKEMEEEKGNGNVPVNVGHGFDGEDRIGDGKGNGPIQESSFNGEKSNAEEMEEEKGNCNVLVNVGHGSDGEDRIRDGKGNGPVQENSFNGEKSNVEEMEEKKGNGNVPVNVGHGSDGEGKEISYDS</sequence>
<accession>A0A803N921</accession>
<feature type="compositionally biased region" description="Basic and acidic residues" evidence="1">
    <location>
        <begin position="281"/>
        <end position="292"/>
    </location>
</feature>
<evidence type="ECO:0000313" key="2">
    <source>
        <dbReference type="EnsemblPlants" id="AUR62042372-RA:cds"/>
    </source>
</evidence>
<feature type="compositionally biased region" description="Polar residues" evidence="1">
    <location>
        <begin position="202"/>
        <end position="211"/>
    </location>
</feature>
<name>A0A803N921_CHEQI</name>
<evidence type="ECO:0000313" key="3">
    <source>
        <dbReference type="Proteomes" id="UP000596660"/>
    </source>
</evidence>
<feature type="compositionally biased region" description="Basic and acidic residues" evidence="1">
    <location>
        <begin position="234"/>
        <end position="244"/>
    </location>
</feature>
<organism evidence="2 3">
    <name type="scientific">Chenopodium quinoa</name>
    <name type="common">Quinoa</name>
    <dbReference type="NCBI Taxonomy" id="63459"/>
    <lineage>
        <taxon>Eukaryota</taxon>
        <taxon>Viridiplantae</taxon>
        <taxon>Streptophyta</taxon>
        <taxon>Embryophyta</taxon>
        <taxon>Tracheophyta</taxon>
        <taxon>Spermatophyta</taxon>
        <taxon>Magnoliopsida</taxon>
        <taxon>eudicotyledons</taxon>
        <taxon>Gunneridae</taxon>
        <taxon>Pentapetalae</taxon>
        <taxon>Caryophyllales</taxon>
        <taxon>Chenopodiaceae</taxon>
        <taxon>Chenopodioideae</taxon>
        <taxon>Atripliceae</taxon>
        <taxon>Chenopodium</taxon>
    </lineage>
</organism>
<reference evidence="2" key="2">
    <citation type="submission" date="2021-03" db="UniProtKB">
        <authorList>
            <consortium name="EnsemblPlants"/>
        </authorList>
    </citation>
    <scope>IDENTIFICATION</scope>
</reference>
<protein>
    <submittedName>
        <fullName evidence="2">Uncharacterized protein</fullName>
    </submittedName>
</protein>
<dbReference type="EnsemblPlants" id="AUR62042372-RA">
    <property type="protein sequence ID" value="AUR62042372-RA:cds"/>
    <property type="gene ID" value="AUR62042372"/>
</dbReference>
<feature type="compositionally biased region" description="Polar residues" evidence="1">
    <location>
        <begin position="155"/>
        <end position="164"/>
    </location>
</feature>
<feature type="compositionally biased region" description="Polar residues" evidence="1">
    <location>
        <begin position="249"/>
        <end position="258"/>
    </location>
</feature>
<dbReference type="AlphaFoldDB" id="A0A803N921"/>
<proteinExistence type="predicted"/>
<feature type="region of interest" description="Disordered" evidence="1">
    <location>
        <begin position="36"/>
        <end position="67"/>
    </location>
</feature>
<evidence type="ECO:0000256" key="1">
    <source>
        <dbReference type="SAM" id="MobiDB-lite"/>
    </source>
</evidence>
<feature type="compositionally biased region" description="Basic and acidic residues" evidence="1">
    <location>
        <begin position="165"/>
        <end position="175"/>
    </location>
</feature>
<feature type="compositionally biased region" description="Basic and acidic residues" evidence="1">
    <location>
        <begin position="259"/>
        <end position="269"/>
    </location>
</feature>
<feature type="region of interest" description="Disordered" evidence="1">
    <location>
        <begin position="150"/>
        <end position="292"/>
    </location>
</feature>
<dbReference type="Gramene" id="AUR62042372-RA">
    <property type="protein sequence ID" value="AUR62042372-RA:cds"/>
    <property type="gene ID" value="AUR62042372"/>
</dbReference>
<reference evidence="2" key="1">
    <citation type="journal article" date="2017" name="Nature">
        <title>The genome of Chenopodium quinoa.</title>
        <authorList>
            <person name="Jarvis D.E."/>
            <person name="Ho Y.S."/>
            <person name="Lightfoot D.J."/>
            <person name="Schmoeckel S.M."/>
            <person name="Li B."/>
            <person name="Borm T.J.A."/>
            <person name="Ohyanagi H."/>
            <person name="Mineta K."/>
            <person name="Michell C.T."/>
            <person name="Saber N."/>
            <person name="Kharbatia N.M."/>
            <person name="Rupper R.R."/>
            <person name="Sharp A.R."/>
            <person name="Dally N."/>
            <person name="Boughton B.A."/>
            <person name="Woo Y.H."/>
            <person name="Gao G."/>
            <person name="Schijlen E.G.W.M."/>
            <person name="Guo X."/>
            <person name="Momin A.A."/>
            <person name="Negrao S."/>
            <person name="Al-Babili S."/>
            <person name="Gehring C."/>
            <person name="Roessner U."/>
            <person name="Jung C."/>
            <person name="Murphy K."/>
            <person name="Arold S.T."/>
            <person name="Gojobori T."/>
            <person name="van der Linden C.G."/>
            <person name="van Loo E.N."/>
            <person name="Jellen E.N."/>
            <person name="Maughan P.J."/>
            <person name="Tester M."/>
        </authorList>
    </citation>
    <scope>NUCLEOTIDE SEQUENCE [LARGE SCALE GENOMIC DNA]</scope>
    <source>
        <strain evidence="2">cv. PI 614886</strain>
    </source>
</reference>
<keyword evidence="3" id="KW-1185">Reference proteome</keyword>
<feature type="compositionally biased region" description="Acidic residues" evidence="1">
    <location>
        <begin position="42"/>
        <end position="59"/>
    </location>
</feature>